<dbReference type="OrthoDB" id="27011at2759"/>
<dbReference type="RefSeq" id="XP_004253760.1">
    <property type="nucleotide sequence ID" value="XM_004253712.1"/>
</dbReference>
<keyword evidence="3" id="KW-1185">Reference proteome</keyword>
<keyword evidence="1" id="KW-1133">Transmembrane helix</keyword>
<dbReference type="Proteomes" id="UP000014680">
    <property type="component" value="Unassembled WGS sequence"/>
</dbReference>
<sequence>MRKFVVGGIVLVTSILIYFIVDNKNVCYRNATCQKLENIDLPHFNYQEKCGEIFKFKSGGSRDYIFYSHASTPAYVTQYYEIEQTLTLMRASMPNITAIVFTVGVIPHNFTELMKKYNVTQIEDIQYENWSCVNARIPMTLEYMKKHKSEIDRAIFSDLRDVFYFTDVFRTFNESELYWLLECTGIDCFQISNRYAHFSWMIQFASKKDVKKFMEREWVFVNGGLGMGGVEKMIHFFEELNDTIEMSYVDRWGYDQTLLNALVIDKQQSLGIILQNCTQRMCFLPDKRVLHFHNGVATYSSGCSPIVTHKGVVESWRSLYGNISLPEDR</sequence>
<dbReference type="GeneID" id="14886014"/>
<dbReference type="KEGG" id="eiv:EIN_318080"/>
<dbReference type="AlphaFoldDB" id="A0A0A1TZJ0"/>
<protein>
    <submittedName>
        <fullName evidence="2">Uncharacterized protein</fullName>
    </submittedName>
</protein>
<keyword evidence="1" id="KW-0812">Transmembrane</keyword>
<accession>A0A0A1TZJ0</accession>
<gene>
    <name evidence="2" type="ORF">EIN_318080</name>
</gene>
<proteinExistence type="predicted"/>
<name>A0A0A1TZJ0_ENTIV</name>
<evidence type="ECO:0000313" key="2">
    <source>
        <dbReference type="EMBL" id="ELP86989.1"/>
    </source>
</evidence>
<evidence type="ECO:0000313" key="3">
    <source>
        <dbReference type="Proteomes" id="UP000014680"/>
    </source>
</evidence>
<dbReference type="VEuPathDB" id="AmoebaDB:EIN_318080"/>
<evidence type="ECO:0000256" key="1">
    <source>
        <dbReference type="SAM" id="Phobius"/>
    </source>
</evidence>
<dbReference type="OMA" id="SYFFISF"/>
<organism evidence="2 3">
    <name type="scientific">Entamoeba invadens IP1</name>
    <dbReference type="NCBI Taxonomy" id="370355"/>
    <lineage>
        <taxon>Eukaryota</taxon>
        <taxon>Amoebozoa</taxon>
        <taxon>Evosea</taxon>
        <taxon>Archamoebae</taxon>
        <taxon>Mastigamoebida</taxon>
        <taxon>Entamoebidae</taxon>
        <taxon>Entamoeba</taxon>
    </lineage>
</organism>
<feature type="transmembrane region" description="Helical" evidence="1">
    <location>
        <begin position="5"/>
        <end position="21"/>
    </location>
</feature>
<dbReference type="EMBL" id="KB206890">
    <property type="protein sequence ID" value="ELP86989.1"/>
    <property type="molecule type" value="Genomic_DNA"/>
</dbReference>
<keyword evidence="1" id="KW-0472">Membrane</keyword>
<reference evidence="2 3" key="1">
    <citation type="submission" date="2012-10" db="EMBL/GenBank/DDBJ databases">
        <authorList>
            <person name="Zafar N."/>
            <person name="Inman J."/>
            <person name="Hall N."/>
            <person name="Lorenzi H."/>
            <person name="Caler E."/>
        </authorList>
    </citation>
    <scope>NUCLEOTIDE SEQUENCE [LARGE SCALE GENOMIC DNA]</scope>
    <source>
        <strain evidence="2 3">IP1</strain>
    </source>
</reference>